<dbReference type="RefSeq" id="WP_116046511.1">
    <property type="nucleotide sequence ID" value="NZ_QUBQ01000002.1"/>
</dbReference>
<feature type="region of interest" description="Disordered" evidence="1">
    <location>
        <begin position="1"/>
        <end position="56"/>
    </location>
</feature>
<dbReference type="EMBL" id="QUBQ01000002">
    <property type="protein sequence ID" value="REK74843.1"/>
    <property type="molecule type" value="Genomic_DNA"/>
</dbReference>
<evidence type="ECO:0000256" key="1">
    <source>
        <dbReference type="SAM" id="MobiDB-lite"/>
    </source>
</evidence>
<keyword evidence="2" id="KW-0808">Transferase</keyword>
<proteinExistence type="predicted"/>
<gene>
    <name evidence="2" type="ORF">DX130_14395</name>
</gene>
<feature type="region of interest" description="Disordered" evidence="1">
    <location>
        <begin position="139"/>
        <end position="185"/>
    </location>
</feature>
<accession>A0A371PFV8</accession>
<feature type="compositionally biased region" description="Polar residues" evidence="1">
    <location>
        <begin position="20"/>
        <end position="38"/>
    </location>
</feature>
<dbReference type="OrthoDB" id="2680668at2"/>
<evidence type="ECO:0000313" key="2">
    <source>
        <dbReference type="EMBL" id="REK74843.1"/>
    </source>
</evidence>
<keyword evidence="3" id="KW-1185">Reference proteome</keyword>
<name>A0A371PFV8_9BACL</name>
<dbReference type="Proteomes" id="UP000261905">
    <property type="component" value="Unassembled WGS sequence"/>
</dbReference>
<protein>
    <submittedName>
        <fullName evidence="2">Tyrosine protein kinase</fullName>
    </submittedName>
</protein>
<evidence type="ECO:0000313" key="3">
    <source>
        <dbReference type="Proteomes" id="UP000261905"/>
    </source>
</evidence>
<sequence>MNYHQYPGVGNRGGAGRNQDYAQQQGQNPLSRPYNGQQEAFHHTGDATPPQNVHISQTQASPSLLPAVIPPSQTLEVQPKKGFSLSNLTSLANLNEIKGFVDRMGGLDGILTTITKVQKVVGSITQMAPLAKVFMGTFGKKSKESSGGSSSERRPSRRKSRRSGTGSGRSKSGTTSRRRGSRRKR</sequence>
<organism evidence="2 3">
    <name type="scientific">Paenibacillus paeoniae</name>
    <dbReference type="NCBI Taxonomy" id="2292705"/>
    <lineage>
        <taxon>Bacteria</taxon>
        <taxon>Bacillati</taxon>
        <taxon>Bacillota</taxon>
        <taxon>Bacilli</taxon>
        <taxon>Bacillales</taxon>
        <taxon>Paenibacillaceae</taxon>
        <taxon>Paenibacillus</taxon>
    </lineage>
</organism>
<dbReference type="AlphaFoldDB" id="A0A371PFV8"/>
<comment type="caution">
    <text evidence="2">The sequence shown here is derived from an EMBL/GenBank/DDBJ whole genome shotgun (WGS) entry which is preliminary data.</text>
</comment>
<keyword evidence="2" id="KW-0418">Kinase</keyword>
<dbReference type="GO" id="GO:0016301">
    <property type="term" value="F:kinase activity"/>
    <property type="evidence" value="ECO:0007669"/>
    <property type="project" value="UniProtKB-KW"/>
</dbReference>
<reference evidence="2 3" key="1">
    <citation type="submission" date="2018-08" db="EMBL/GenBank/DDBJ databases">
        <title>Paenibacillus sp. M4BSY-1, whole genome shotgun sequence.</title>
        <authorList>
            <person name="Tuo L."/>
        </authorList>
    </citation>
    <scope>NUCLEOTIDE SEQUENCE [LARGE SCALE GENOMIC DNA]</scope>
    <source>
        <strain evidence="2 3">M4BSY-1</strain>
    </source>
</reference>
<feature type="compositionally biased region" description="Basic residues" evidence="1">
    <location>
        <begin position="176"/>
        <end position="185"/>
    </location>
</feature>